<proteinExistence type="predicted"/>
<keyword evidence="1" id="KW-0805">Transcription regulation</keyword>
<evidence type="ECO:0000313" key="6">
    <source>
        <dbReference type="Proteomes" id="UP000316624"/>
    </source>
</evidence>
<organism evidence="5 6">
    <name type="scientific">Sphingobium wenxiniae (strain DSM 21828 / CGMCC 1.7748 / JZ-1)</name>
    <dbReference type="NCBI Taxonomy" id="595605"/>
    <lineage>
        <taxon>Bacteria</taxon>
        <taxon>Pseudomonadati</taxon>
        <taxon>Pseudomonadota</taxon>
        <taxon>Alphaproteobacteria</taxon>
        <taxon>Sphingomonadales</taxon>
        <taxon>Sphingomonadaceae</taxon>
        <taxon>Sphingobium</taxon>
    </lineage>
</organism>
<feature type="domain" description="GntR C-terminal" evidence="4">
    <location>
        <begin position="100"/>
        <end position="225"/>
    </location>
</feature>
<comment type="caution">
    <text evidence="5">The sequence shown here is derived from an EMBL/GenBank/DDBJ whole genome shotgun (WGS) entry which is preliminary data.</text>
</comment>
<dbReference type="SUPFAM" id="SSF46785">
    <property type="entry name" value="Winged helix' DNA-binding domain"/>
    <property type="match status" value="1"/>
</dbReference>
<evidence type="ECO:0000256" key="3">
    <source>
        <dbReference type="ARBA" id="ARBA00023163"/>
    </source>
</evidence>
<dbReference type="InterPro" id="IPR036388">
    <property type="entry name" value="WH-like_DNA-bd_sf"/>
</dbReference>
<dbReference type="Gene3D" id="1.10.10.10">
    <property type="entry name" value="Winged helix-like DNA-binding domain superfamily/Winged helix DNA-binding domain"/>
    <property type="match status" value="1"/>
</dbReference>
<keyword evidence="3" id="KW-0804">Transcription</keyword>
<dbReference type="InterPro" id="IPR008920">
    <property type="entry name" value="TF_FadR/GntR_C"/>
</dbReference>
<dbReference type="EMBL" id="VLKK01000002">
    <property type="protein sequence ID" value="TWH96564.1"/>
    <property type="molecule type" value="Genomic_DNA"/>
</dbReference>
<dbReference type="Gene3D" id="1.20.120.530">
    <property type="entry name" value="GntR ligand-binding domain-like"/>
    <property type="match status" value="1"/>
</dbReference>
<dbReference type="AlphaFoldDB" id="A0A562KMG7"/>
<accession>A0A562KMG7</accession>
<dbReference type="RefSeq" id="WP_145071888.1">
    <property type="nucleotide sequence ID" value="NZ_JACIIY010000009.1"/>
</dbReference>
<sequence length="251" mass="26915">MADPRETEKRSPRSRAAAGLRKLSLAAADGDFLGSETELLQLLGVSRPTFRQAARLVAHDQLVEIRMGPHGGCYARRPNGDSVVRSAAMFLHLRHATLLDALRISCELDCFSAVLACENRSAPARGALETLVKALETAPDVGGEPDDCTERQFGALMALMADNPIVTLMHDVVARFLATDPASVALKGTPPMVRARRGAIARQGRAILAGDADMASAIIRQQFEAYSALIPVHSLERRLALEPLSVAASSR</sequence>
<keyword evidence="6" id="KW-1185">Reference proteome</keyword>
<gene>
    <name evidence="5" type="ORF">IQ35_00495</name>
</gene>
<dbReference type="InterPro" id="IPR011711">
    <property type="entry name" value="GntR_C"/>
</dbReference>
<dbReference type="InterPro" id="IPR036390">
    <property type="entry name" value="WH_DNA-bd_sf"/>
</dbReference>
<evidence type="ECO:0000259" key="4">
    <source>
        <dbReference type="SMART" id="SM00895"/>
    </source>
</evidence>
<keyword evidence="2" id="KW-0238">DNA-binding</keyword>
<protein>
    <submittedName>
        <fullName evidence="5">GntR family transcriptional regulator</fullName>
    </submittedName>
</protein>
<evidence type="ECO:0000313" key="5">
    <source>
        <dbReference type="EMBL" id="TWH96564.1"/>
    </source>
</evidence>
<dbReference type="SMART" id="SM00895">
    <property type="entry name" value="FCD"/>
    <property type="match status" value="1"/>
</dbReference>
<dbReference type="GO" id="GO:0003677">
    <property type="term" value="F:DNA binding"/>
    <property type="evidence" value="ECO:0007669"/>
    <property type="project" value="UniProtKB-KW"/>
</dbReference>
<dbReference type="Proteomes" id="UP000316624">
    <property type="component" value="Unassembled WGS sequence"/>
</dbReference>
<evidence type="ECO:0000256" key="2">
    <source>
        <dbReference type="ARBA" id="ARBA00023125"/>
    </source>
</evidence>
<dbReference type="Pfam" id="PF07729">
    <property type="entry name" value="FCD"/>
    <property type="match status" value="1"/>
</dbReference>
<evidence type="ECO:0000256" key="1">
    <source>
        <dbReference type="ARBA" id="ARBA00023015"/>
    </source>
</evidence>
<name>A0A562KMG7_SPHWJ</name>
<reference evidence="5 6" key="1">
    <citation type="journal article" date="2015" name="Stand. Genomic Sci.">
        <title>Genomic Encyclopedia of Bacterial and Archaeal Type Strains, Phase III: the genomes of soil and plant-associated and newly described type strains.</title>
        <authorList>
            <person name="Whitman W.B."/>
            <person name="Woyke T."/>
            <person name="Klenk H.P."/>
            <person name="Zhou Y."/>
            <person name="Lilburn T.G."/>
            <person name="Beck B.J."/>
            <person name="De Vos P."/>
            <person name="Vandamme P."/>
            <person name="Eisen J.A."/>
            <person name="Garrity G."/>
            <person name="Hugenholtz P."/>
            <person name="Kyrpides N.C."/>
        </authorList>
    </citation>
    <scope>NUCLEOTIDE SEQUENCE [LARGE SCALE GENOMIC DNA]</scope>
    <source>
        <strain evidence="5 6">CGMCC 1.7748</strain>
    </source>
</reference>